<protein>
    <submittedName>
        <fullName evidence="3">Glycosyltransferase involved in cell wall biosynthesis</fullName>
    </submittedName>
</protein>
<dbReference type="Gene3D" id="3.90.550.10">
    <property type="entry name" value="Spore Coat Polysaccharide Biosynthesis Protein SpsA, Chain A"/>
    <property type="match status" value="1"/>
</dbReference>
<feature type="transmembrane region" description="Helical" evidence="1">
    <location>
        <begin position="289"/>
        <end position="317"/>
    </location>
</feature>
<dbReference type="CDD" id="cd00761">
    <property type="entry name" value="Glyco_tranf_GTA_type"/>
    <property type="match status" value="1"/>
</dbReference>
<dbReference type="Proteomes" id="UP001519332">
    <property type="component" value="Unassembled WGS sequence"/>
</dbReference>
<evidence type="ECO:0000259" key="2">
    <source>
        <dbReference type="Pfam" id="PF00535"/>
    </source>
</evidence>
<dbReference type="PANTHER" id="PTHR43685">
    <property type="entry name" value="GLYCOSYLTRANSFERASE"/>
    <property type="match status" value="1"/>
</dbReference>
<dbReference type="InterPro" id="IPR050834">
    <property type="entry name" value="Glycosyltransf_2"/>
</dbReference>
<dbReference type="Pfam" id="PF00535">
    <property type="entry name" value="Glycos_transf_2"/>
    <property type="match status" value="1"/>
</dbReference>
<keyword evidence="1" id="KW-0812">Transmembrane</keyword>
<comment type="caution">
    <text evidence="3">The sequence shown here is derived from an EMBL/GenBank/DDBJ whole genome shotgun (WGS) entry which is preliminary data.</text>
</comment>
<reference evidence="3 4" key="1">
    <citation type="submission" date="2021-03" db="EMBL/GenBank/DDBJ databases">
        <title>Sequencing the genomes of 1000 actinobacteria strains.</title>
        <authorList>
            <person name="Klenk H.-P."/>
        </authorList>
    </citation>
    <scope>NUCLEOTIDE SEQUENCE [LARGE SCALE GENOMIC DNA]</scope>
    <source>
        <strain evidence="3 4">DSM 46670</strain>
    </source>
</reference>
<proteinExistence type="predicted"/>
<organism evidence="3 4">
    <name type="scientific">Kibdelosporangium banguiense</name>
    <dbReference type="NCBI Taxonomy" id="1365924"/>
    <lineage>
        <taxon>Bacteria</taxon>
        <taxon>Bacillati</taxon>
        <taxon>Actinomycetota</taxon>
        <taxon>Actinomycetes</taxon>
        <taxon>Pseudonocardiales</taxon>
        <taxon>Pseudonocardiaceae</taxon>
        <taxon>Kibdelosporangium</taxon>
    </lineage>
</organism>
<dbReference type="InterPro" id="IPR001173">
    <property type="entry name" value="Glyco_trans_2-like"/>
</dbReference>
<keyword evidence="1" id="KW-1133">Transmembrane helix</keyword>
<evidence type="ECO:0000256" key="1">
    <source>
        <dbReference type="SAM" id="Phobius"/>
    </source>
</evidence>
<feature type="domain" description="Glycosyltransferase 2-like" evidence="2">
    <location>
        <begin position="4"/>
        <end position="162"/>
    </location>
</feature>
<gene>
    <name evidence="3" type="ORF">JOF56_007404</name>
</gene>
<keyword evidence="1" id="KW-0472">Membrane</keyword>
<dbReference type="RefSeq" id="WP_209644020.1">
    <property type="nucleotide sequence ID" value="NZ_JAGINW010000001.1"/>
</dbReference>
<feature type="transmembrane region" description="Helical" evidence="1">
    <location>
        <begin position="241"/>
        <end position="268"/>
    </location>
</feature>
<dbReference type="SUPFAM" id="SSF53448">
    <property type="entry name" value="Nucleotide-diphospho-sugar transferases"/>
    <property type="match status" value="1"/>
</dbReference>
<dbReference type="InterPro" id="IPR029044">
    <property type="entry name" value="Nucleotide-diphossugar_trans"/>
</dbReference>
<dbReference type="PANTHER" id="PTHR43685:SF2">
    <property type="entry name" value="GLYCOSYLTRANSFERASE 2-LIKE DOMAIN-CONTAINING PROTEIN"/>
    <property type="match status" value="1"/>
</dbReference>
<keyword evidence="4" id="KW-1185">Reference proteome</keyword>
<evidence type="ECO:0000313" key="4">
    <source>
        <dbReference type="Proteomes" id="UP001519332"/>
    </source>
</evidence>
<dbReference type="EMBL" id="JAGINW010000001">
    <property type="protein sequence ID" value="MBP2327019.1"/>
    <property type="molecule type" value="Genomic_DNA"/>
</dbReference>
<sequence>MLVSVIVPNYNYARSLPLCLDAIRAQTYSPLEVVVVDDGSTDDSVRIAEAAGVTVISNPGNKGPSVARNRGAEWASGEILFFVDSDGALEPDAVANAVALLEADPALGAVCGIEDAEPLIRDSWVEEYRGLQRHYWSIASEGDVSFVFSAMFAIRAEVFAEIGPFNPRLRWTEEVDYGHRLVQRYRMRSTSAVAGRFDHDDKFRVLARKLFHRVRSRIPVYARKRKFANGYETPSRAYSSLAALLAVVTLPLALLGPAWLAVPGALLATSLACDARMFRFVLSRRGARFAAYFVGLHFLVNLVIAGGVVTGIAQWLVSRRFRRLYAVVPPEPVQAGQ</sequence>
<evidence type="ECO:0000313" key="3">
    <source>
        <dbReference type="EMBL" id="MBP2327019.1"/>
    </source>
</evidence>
<accession>A0ABS4TRH2</accession>
<name>A0ABS4TRH2_9PSEU</name>